<proteinExistence type="predicted"/>
<accession>A0A8S0X582</accession>
<gene>
    <name evidence="1" type="ORF">AAE3_LOCUS9699</name>
</gene>
<name>A0A8S0X582_CYCAE</name>
<dbReference type="AlphaFoldDB" id="A0A8S0X582"/>
<protein>
    <submittedName>
        <fullName evidence="1">Uncharacterized protein</fullName>
    </submittedName>
</protein>
<dbReference type="OrthoDB" id="2691266at2759"/>
<keyword evidence="2" id="KW-1185">Reference proteome</keyword>
<sequence>MLREAQFPYFCPWWAVIPFPRSDVVNIGYARHLGKRTYPNAVAYLGELPLAVGRGGSVLPLRWIQCAWHESHEGGLRTRERVLHSVFRKLSMAFSSDGDAGGAGSEGCLKVNIYAPVVAKYGSNLPVYNHGGIMAPAAPSHTLRLPPVAA</sequence>
<dbReference type="Proteomes" id="UP000467700">
    <property type="component" value="Unassembled WGS sequence"/>
</dbReference>
<evidence type="ECO:0000313" key="2">
    <source>
        <dbReference type="Proteomes" id="UP000467700"/>
    </source>
</evidence>
<reference evidence="1 2" key="1">
    <citation type="submission" date="2020-01" db="EMBL/GenBank/DDBJ databases">
        <authorList>
            <person name="Gupta K D."/>
        </authorList>
    </citation>
    <scope>NUCLEOTIDE SEQUENCE [LARGE SCALE GENOMIC DNA]</scope>
</reference>
<organism evidence="1 2">
    <name type="scientific">Cyclocybe aegerita</name>
    <name type="common">Black poplar mushroom</name>
    <name type="synonym">Agrocybe aegerita</name>
    <dbReference type="NCBI Taxonomy" id="1973307"/>
    <lineage>
        <taxon>Eukaryota</taxon>
        <taxon>Fungi</taxon>
        <taxon>Dikarya</taxon>
        <taxon>Basidiomycota</taxon>
        <taxon>Agaricomycotina</taxon>
        <taxon>Agaricomycetes</taxon>
        <taxon>Agaricomycetidae</taxon>
        <taxon>Agaricales</taxon>
        <taxon>Agaricineae</taxon>
        <taxon>Bolbitiaceae</taxon>
        <taxon>Cyclocybe</taxon>
    </lineage>
</organism>
<dbReference type="EMBL" id="CACVBS010000060">
    <property type="protein sequence ID" value="CAA7267442.1"/>
    <property type="molecule type" value="Genomic_DNA"/>
</dbReference>
<evidence type="ECO:0000313" key="1">
    <source>
        <dbReference type="EMBL" id="CAA7267442.1"/>
    </source>
</evidence>
<comment type="caution">
    <text evidence="1">The sequence shown here is derived from an EMBL/GenBank/DDBJ whole genome shotgun (WGS) entry which is preliminary data.</text>
</comment>